<sequence length="165" mass="19141">MGTISKEAIAELERAAELILAPPNEVSPEARKQAETLYESAHQQLPLDDILNFLTNCNDAYLQHNSHIFLVYEFVRWTGETTLRDWSLIDERKPEYIYKLLLQFIANSNNLANYVVSAALQSVAMIIKRGIVDKRTGPEEQLYEMIQNLLTNESHRMAREFYLFF</sequence>
<name>A0A2A2LEN1_9BILA</name>
<comment type="caution">
    <text evidence="1">The sequence shown here is derived from an EMBL/GenBank/DDBJ whole genome shotgun (WGS) entry which is preliminary data.</text>
</comment>
<reference evidence="1 2" key="1">
    <citation type="journal article" date="2017" name="Curr. Biol.">
        <title>Genome architecture and evolution of a unichromosomal asexual nematode.</title>
        <authorList>
            <person name="Fradin H."/>
            <person name="Zegar C."/>
            <person name="Gutwein M."/>
            <person name="Lucas J."/>
            <person name="Kovtun M."/>
            <person name="Corcoran D."/>
            <person name="Baugh L.R."/>
            <person name="Kiontke K."/>
            <person name="Gunsalus K."/>
            <person name="Fitch D.H."/>
            <person name="Piano F."/>
        </authorList>
    </citation>
    <scope>NUCLEOTIDE SEQUENCE [LARGE SCALE GENOMIC DNA]</scope>
    <source>
        <strain evidence="1">PF1309</strain>
    </source>
</reference>
<accession>A0A2A2LEN1</accession>
<dbReference type="SUPFAM" id="SSF48371">
    <property type="entry name" value="ARM repeat"/>
    <property type="match status" value="1"/>
</dbReference>
<evidence type="ECO:0008006" key="3">
    <source>
        <dbReference type="Google" id="ProtNLM"/>
    </source>
</evidence>
<dbReference type="Proteomes" id="UP000218231">
    <property type="component" value="Unassembled WGS sequence"/>
</dbReference>
<dbReference type="STRING" id="2018661.A0A2A2LEN1"/>
<dbReference type="InterPro" id="IPR016024">
    <property type="entry name" value="ARM-type_fold"/>
</dbReference>
<protein>
    <recommendedName>
        <fullName evidence="3">Importin N-terminal domain-containing protein</fullName>
    </recommendedName>
</protein>
<evidence type="ECO:0000313" key="1">
    <source>
        <dbReference type="EMBL" id="PAV84731.1"/>
    </source>
</evidence>
<dbReference type="OrthoDB" id="5548448at2759"/>
<evidence type="ECO:0000313" key="2">
    <source>
        <dbReference type="Proteomes" id="UP000218231"/>
    </source>
</evidence>
<keyword evidence="2" id="KW-1185">Reference proteome</keyword>
<gene>
    <name evidence="1" type="ORF">WR25_02877</name>
</gene>
<organism evidence="1 2">
    <name type="scientific">Diploscapter pachys</name>
    <dbReference type="NCBI Taxonomy" id="2018661"/>
    <lineage>
        <taxon>Eukaryota</taxon>
        <taxon>Metazoa</taxon>
        <taxon>Ecdysozoa</taxon>
        <taxon>Nematoda</taxon>
        <taxon>Chromadorea</taxon>
        <taxon>Rhabditida</taxon>
        <taxon>Rhabditina</taxon>
        <taxon>Rhabditomorpha</taxon>
        <taxon>Rhabditoidea</taxon>
        <taxon>Rhabditidae</taxon>
        <taxon>Diploscapter</taxon>
    </lineage>
</organism>
<dbReference type="EMBL" id="LIAE01006824">
    <property type="protein sequence ID" value="PAV84731.1"/>
    <property type="molecule type" value="Genomic_DNA"/>
</dbReference>
<proteinExistence type="predicted"/>
<dbReference type="AlphaFoldDB" id="A0A2A2LEN1"/>